<proteinExistence type="predicted"/>
<keyword evidence="1" id="KW-1133">Transmembrane helix</keyword>
<dbReference type="Proteomes" id="UP000037747">
    <property type="component" value="Unassembled WGS sequence"/>
</dbReference>
<dbReference type="STRING" id="1765655.AMR74_08235"/>
<protein>
    <submittedName>
        <fullName evidence="2">Uncharacterized protein</fullName>
    </submittedName>
</protein>
<dbReference type="RefSeq" id="WP_053771591.1">
    <property type="nucleotide sequence ID" value="NZ_LIST01000003.1"/>
</dbReference>
<keyword evidence="1" id="KW-0812">Transmembrane</keyword>
<name>A0A0N0BR64_9EURY</name>
<sequence>MSEGSIESDKEVGVALALGAIAVVGAVVMAAYPGQLGKAWGFAGAFLFATLAVGAVQLFD</sequence>
<reference evidence="2 3" key="1">
    <citation type="submission" date="2015-08" db="EMBL/GenBank/DDBJ databases">
        <title>Genomes of Isolates from Cabo Rojo, PR.</title>
        <authorList>
            <person name="Sanchez-Nieves R.L."/>
            <person name="Montalvo-Rodriguez R."/>
        </authorList>
    </citation>
    <scope>NUCLEOTIDE SEQUENCE [LARGE SCALE GENOMIC DNA]</scope>
    <source>
        <strain evidence="2 3">5</strain>
    </source>
</reference>
<evidence type="ECO:0000256" key="1">
    <source>
        <dbReference type="SAM" id="Phobius"/>
    </source>
</evidence>
<dbReference type="Pfam" id="PF24369">
    <property type="entry name" value="DUF7525"/>
    <property type="match status" value="1"/>
</dbReference>
<dbReference type="EMBL" id="LIST01000003">
    <property type="protein sequence ID" value="KOX96420.1"/>
    <property type="molecule type" value="Genomic_DNA"/>
</dbReference>
<evidence type="ECO:0000313" key="3">
    <source>
        <dbReference type="Proteomes" id="UP000037747"/>
    </source>
</evidence>
<keyword evidence="1" id="KW-0472">Membrane</keyword>
<evidence type="ECO:0000313" key="2">
    <source>
        <dbReference type="EMBL" id="KOX96420.1"/>
    </source>
</evidence>
<feature type="transmembrane region" description="Helical" evidence="1">
    <location>
        <begin position="12"/>
        <end position="33"/>
    </location>
</feature>
<accession>A0A0N0BR64</accession>
<dbReference type="AlphaFoldDB" id="A0A0N0BR64"/>
<feature type="transmembrane region" description="Helical" evidence="1">
    <location>
        <begin position="39"/>
        <end position="59"/>
    </location>
</feature>
<comment type="caution">
    <text evidence="2">The sequence shown here is derived from an EMBL/GenBank/DDBJ whole genome shotgun (WGS) entry which is preliminary data.</text>
</comment>
<dbReference type="PATRIC" id="fig|1705389.3.peg.2405"/>
<gene>
    <name evidence="2" type="ORF">AMR74_08235</name>
</gene>
<dbReference type="GeneID" id="55593865"/>
<organism evidence="2 3">
    <name type="scientific">Halorubrum tropicale</name>
    <dbReference type="NCBI Taxonomy" id="1765655"/>
    <lineage>
        <taxon>Archaea</taxon>
        <taxon>Methanobacteriati</taxon>
        <taxon>Methanobacteriota</taxon>
        <taxon>Stenosarchaea group</taxon>
        <taxon>Halobacteria</taxon>
        <taxon>Halobacteriales</taxon>
        <taxon>Haloferacaceae</taxon>
        <taxon>Halorubrum</taxon>
    </lineage>
</organism>
<dbReference type="InterPro" id="IPR055947">
    <property type="entry name" value="DUF7525"/>
</dbReference>
<keyword evidence="3" id="KW-1185">Reference proteome</keyword>